<dbReference type="GO" id="GO:0016491">
    <property type="term" value="F:oxidoreductase activity"/>
    <property type="evidence" value="ECO:0007669"/>
    <property type="project" value="InterPro"/>
</dbReference>
<dbReference type="AlphaFoldDB" id="A0A512APM9"/>
<dbReference type="Gene3D" id="3.30.70.100">
    <property type="match status" value="1"/>
</dbReference>
<keyword evidence="3" id="KW-1185">Reference proteome</keyword>
<dbReference type="EMBL" id="BJYR01000023">
    <property type="protein sequence ID" value="GEO01557.1"/>
    <property type="molecule type" value="Genomic_DNA"/>
</dbReference>
<accession>A0A512APM9</accession>
<gene>
    <name evidence="2" type="ORF">NSE01_33890</name>
</gene>
<name>A0A512APM9_9SPHN</name>
<protein>
    <recommendedName>
        <fullName evidence="1">EthD domain-containing protein</fullName>
    </recommendedName>
</protein>
<proteinExistence type="predicted"/>
<evidence type="ECO:0000313" key="2">
    <source>
        <dbReference type="EMBL" id="GEO01557.1"/>
    </source>
</evidence>
<dbReference type="OrthoDB" id="2613214at2"/>
<comment type="caution">
    <text evidence="2">The sequence shown here is derived from an EMBL/GenBank/DDBJ whole genome shotgun (WGS) entry which is preliminary data.</text>
</comment>
<dbReference type="RefSeq" id="WP_147160865.1">
    <property type="nucleotide sequence ID" value="NZ_BJYR01000023.1"/>
</dbReference>
<evidence type="ECO:0000259" key="1">
    <source>
        <dbReference type="Pfam" id="PF07110"/>
    </source>
</evidence>
<dbReference type="Proteomes" id="UP000321464">
    <property type="component" value="Unassembled WGS sequence"/>
</dbReference>
<evidence type="ECO:0000313" key="3">
    <source>
        <dbReference type="Proteomes" id="UP000321464"/>
    </source>
</evidence>
<reference evidence="2 3" key="1">
    <citation type="submission" date="2019-07" db="EMBL/GenBank/DDBJ databases">
        <title>Whole genome shotgun sequence of Novosphingobium sediminis NBRC 106119.</title>
        <authorList>
            <person name="Hosoyama A."/>
            <person name="Uohara A."/>
            <person name="Ohji S."/>
            <person name="Ichikawa N."/>
        </authorList>
    </citation>
    <scope>NUCLEOTIDE SEQUENCE [LARGE SCALE GENOMIC DNA]</scope>
    <source>
        <strain evidence="2 3">NBRC 106119</strain>
    </source>
</reference>
<organism evidence="2 3">
    <name type="scientific">Novosphingobium sediminis</name>
    <dbReference type="NCBI Taxonomy" id="707214"/>
    <lineage>
        <taxon>Bacteria</taxon>
        <taxon>Pseudomonadati</taxon>
        <taxon>Pseudomonadota</taxon>
        <taxon>Alphaproteobacteria</taxon>
        <taxon>Sphingomonadales</taxon>
        <taxon>Sphingomonadaceae</taxon>
        <taxon>Novosphingobium</taxon>
    </lineage>
</organism>
<feature type="domain" description="EthD" evidence="1">
    <location>
        <begin position="10"/>
        <end position="106"/>
    </location>
</feature>
<sequence length="125" mass="14532">MKVMILLKRKAGMSHADFVDHYENSHVVLAHRYLGHLFVDYRRNYPLPVLEQVGEEPNPAVADSPFDAITEIWLEDHAAWLEMQRIIADPVIGKIFMDDEEHFLDRPSLRIFPCHEVHSQAERAS</sequence>
<dbReference type="Pfam" id="PF07110">
    <property type="entry name" value="EthD"/>
    <property type="match status" value="1"/>
</dbReference>
<dbReference type="InterPro" id="IPR009799">
    <property type="entry name" value="EthD_dom"/>
</dbReference>
<dbReference type="InterPro" id="IPR011008">
    <property type="entry name" value="Dimeric_a/b-barrel"/>
</dbReference>
<dbReference type="SUPFAM" id="SSF54909">
    <property type="entry name" value="Dimeric alpha+beta barrel"/>
    <property type="match status" value="1"/>
</dbReference>